<proteinExistence type="predicted"/>
<dbReference type="Proteomes" id="UP000694920">
    <property type="component" value="Unplaced"/>
</dbReference>
<feature type="region of interest" description="Disordered" evidence="1">
    <location>
        <begin position="52"/>
        <end position="84"/>
    </location>
</feature>
<dbReference type="RefSeq" id="XP_024943096.1">
    <property type="nucleotide sequence ID" value="XM_025087328.1"/>
</dbReference>
<dbReference type="KEGG" id="ccin:112494667"/>
<accession>A0AAJ7RML2</accession>
<feature type="compositionally biased region" description="Polar residues" evidence="1">
    <location>
        <begin position="286"/>
        <end position="300"/>
    </location>
</feature>
<feature type="region of interest" description="Disordered" evidence="1">
    <location>
        <begin position="176"/>
        <end position="224"/>
    </location>
</feature>
<feature type="compositionally biased region" description="Pro residues" evidence="1">
    <location>
        <begin position="187"/>
        <end position="202"/>
    </location>
</feature>
<sequence>MENGKRAKLTQNSRDTNSKKKNQSENCSGYEDLDDDEAARRARMEYRIARAEDIRRQQQEEEEKRRTREAKKMQECKVAKHQKKQDQMYLDLAELKPPSELIKEGLDKIREVSQKPGNLKGTYIKMLKDAAAGIEKAVTRLTAQRPEPKAATIEKLERDNSKLCKEIKSLRRDIAQMKAEAAAQSQPLPPPQKPNQPHPPQPLTLQKTQQLQKLQQGNPSDMTTQAIPEGFLMQLQTMIRTQIETTMEARFHAFEEKHRNTLLAQRIPPRSVILVDMPGTPKKEINNNNSKTNGKITEQLMSGPRESKPSTPQGIKQVWTVVSGKRKDKKKRNDSKDGKNTVTEQSGQPHQQQREPKSGTRTTLKPPSVTSYA</sequence>
<dbReference type="AlphaFoldDB" id="A0AAJ7RML2"/>
<feature type="region of interest" description="Disordered" evidence="1">
    <location>
        <begin position="276"/>
        <end position="373"/>
    </location>
</feature>
<reference evidence="3" key="1">
    <citation type="submission" date="2025-08" db="UniProtKB">
        <authorList>
            <consortium name="RefSeq"/>
        </authorList>
    </citation>
    <scope>IDENTIFICATION</scope>
</reference>
<feature type="region of interest" description="Disordered" evidence="1">
    <location>
        <begin position="1"/>
        <end position="38"/>
    </location>
</feature>
<evidence type="ECO:0000313" key="3">
    <source>
        <dbReference type="RefSeq" id="XP_024943096.1"/>
    </source>
</evidence>
<evidence type="ECO:0000313" key="2">
    <source>
        <dbReference type="Proteomes" id="UP000694920"/>
    </source>
</evidence>
<feature type="compositionally biased region" description="Basic residues" evidence="1">
    <location>
        <begin position="324"/>
        <end position="333"/>
    </location>
</feature>
<keyword evidence="2" id="KW-1185">Reference proteome</keyword>
<dbReference type="GeneID" id="112494667"/>
<name>A0AAJ7RML2_CEPCN</name>
<gene>
    <name evidence="3" type="primary">LOC112494667</name>
</gene>
<evidence type="ECO:0000256" key="1">
    <source>
        <dbReference type="SAM" id="MobiDB-lite"/>
    </source>
</evidence>
<feature type="compositionally biased region" description="Polar residues" evidence="1">
    <location>
        <begin position="341"/>
        <end position="351"/>
    </location>
</feature>
<protein>
    <submittedName>
        <fullName evidence="3">Pinin-like</fullName>
    </submittedName>
</protein>
<feature type="compositionally biased region" description="Low complexity" evidence="1">
    <location>
        <begin position="203"/>
        <end position="219"/>
    </location>
</feature>
<feature type="compositionally biased region" description="Polar residues" evidence="1">
    <location>
        <begin position="359"/>
        <end position="373"/>
    </location>
</feature>
<organism evidence="2 3">
    <name type="scientific">Cephus cinctus</name>
    <name type="common">Wheat stem sawfly</name>
    <dbReference type="NCBI Taxonomy" id="211228"/>
    <lineage>
        <taxon>Eukaryota</taxon>
        <taxon>Metazoa</taxon>
        <taxon>Ecdysozoa</taxon>
        <taxon>Arthropoda</taxon>
        <taxon>Hexapoda</taxon>
        <taxon>Insecta</taxon>
        <taxon>Pterygota</taxon>
        <taxon>Neoptera</taxon>
        <taxon>Endopterygota</taxon>
        <taxon>Hymenoptera</taxon>
        <taxon>Cephoidea</taxon>
        <taxon>Cephidae</taxon>
        <taxon>Cephus</taxon>
    </lineage>
</organism>
<feature type="compositionally biased region" description="Basic and acidic residues" evidence="1">
    <location>
        <begin position="52"/>
        <end position="78"/>
    </location>
</feature>